<accession>A0A5C7I7D2</accession>
<proteinExistence type="predicted"/>
<dbReference type="Proteomes" id="UP000323000">
    <property type="component" value="Chromosome 3"/>
</dbReference>
<name>A0A5C7I7D2_9ROSI</name>
<sequence length="128" mass="14500">MYGGIKKSPTKAVGQLEIDRRLRKVVKGINLEKKADKEGFVTAADKGKGFRMDSDDESSSSLMESESRAGHQYNLEVLVENYRCSTGSRVSLSPWTWRTFSTSEFRIQPGNAYALERSEYFMIDDTTK</sequence>
<dbReference type="AlphaFoldDB" id="A0A5C7I7D2"/>
<keyword evidence="2" id="KW-1185">Reference proteome</keyword>
<dbReference type="EMBL" id="VAHF01000003">
    <property type="protein sequence ID" value="TXG65131.1"/>
    <property type="molecule type" value="Genomic_DNA"/>
</dbReference>
<reference evidence="2" key="1">
    <citation type="journal article" date="2019" name="Gigascience">
        <title>De novo genome assembly of the endangered Acer yangbiense, a plant species with extremely small populations endemic to Yunnan Province, China.</title>
        <authorList>
            <person name="Yang J."/>
            <person name="Wariss H.M."/>
            <person name="Tao L."/>
            <person name="Zhang R."/>
            <person name="Yun Q."/>
            <person name="Hollingsworth P."/>
            <person name="Dao Z."/>
            <person name="Luo G."/>
            <person name="Guo H."/>
            <person name="Ma Y."/>
            <person name="Sun W."/>
        </authorList>
    </citation>
    <scope>NUCLEOTIDE SEQUENCE [LARGE SCALE GENOMIC DNA]</scope>
    <source>
        <strain evidence="2">cv. Malutang</strain>
    </source>
</reference>
<protein>
    <submittedName>
        <fullName evidence="1">Uncharacterized protein</fullName>
    </submittedName>
</protein>
<gene>
    <name evidence="1" type="ORF">EZV62_006406</name>
</gene>
<comment type="caution">
    <text evidence="1">The sequence shown here is derived from an EMBL/GenBank/DDBJ whole genome shotgun (WGS) entry which is preliminary data.</text>
</comment>
<evidence type="ECO:0000313" key="2">
    <source>
        <dbReference type="Proteomes" id="UP000323000"/>
    </source>
</evidence>
<dbReference type="OrthoDB" id="10591662at2759"/>
<evidence type="ECO:0000313" key="1">
    <source>
        <dbReference type="EMBL" id="TXG65131.1"/>
    </source>
</evidence>
<organism evidence="1 2">
    <name type="scientific">Acer yangbiense</name>
    <dbReference type="NCBI Taxonomy" id="1000413"/>
    <lineage>
        <taxon>Eukaryota</taxon>
        <taxon>Viridiplantae</taxon>
        <taxon>Streptophyta</taxon>
        <taxon>Embryophyta</taxon>
        <taxon>Tracheophyta</taxon>
        <taxon>Spermatophyta</taxon>
        <taxon>Magnoliopsida</taxon>
        <taxon>eudicotyledons</taxon>
        <taxon>Gunneridae</taxon>
        <taxon>Pentapetalae</taxon>
        <taxon>rosids</taxon>
        <taxon>malvids</taxon>
        <taxon>Sapindales</taxon>
        <taxon>Sapindaceae</taxon>
        <taxon>Hippocastanoideae</taxon>
        <taxon>Acereae</taxon>
        <taxon>Acer</taxon>
    </lineage>
</organism>